<feature type="domain" description="Baseplate J-like C-terminal" evidence="2">
    <location>
        <begin position="214"/>
        <end position="294"/>
    </location>
</feature>
<accession>A0ABU8S439</accession>
<dbReference type="Proteomes" id="UP001379235">
    <property type="component" value="Unassembled WGS sequence"/>
</dbReference>
<dbReference type="Pfam" id="PF26079">
    <property type="entry name" value="Baseplate_J_C"/>
    <property type="match status" value="1"/>
</dbReference>
<name>A0ABU8S439_9SPHN</name>
<dbReference type="InterPro" id="IPR014507">
    <property type="entry name" value="Baseplate_assembly_J_pred"/>
</dbReference>
<proteinExistence type="predicted"/>
<evidence type="ECO:0000259" key="2">
    <source>
        <dbReference type="Pfam" id="PF26079"/>
    </source>
</evidence>
<comment type="caution">
    <text evidence="3">The sequence shown here is derived from an EMBL/GenBank/DDBJ whole genome shotgun (WGS) entry which is preliminary data.</text>
</comment>
<dbReference type="Pfam" id="PF26078">
    <property type="entry name" value="Baseplate_J_M"/>
    <property type="match status" value="1"/>
</dbReference>
<dbReference type="PIRSF" id="PIRSF020481">
    <property type="entry name" value="BAP"/>
    <property type="match status" value="1"/>
</dbReference>
<reference evidence="3 4" key="1">
    <citation type="submission" date="2024-03" db="EMBL/GenBank/DDBJ databases">
        <authorList>
            <person name="Jo J.-H."/>
        </authorList>
    </citation>
    <scope>NUCLEOTIDE SEQUENCE [LARGE SCALE GENOMIC DNA]</scope>
    <source>
        <strain evidence="3 4">AS3R-12</strain>
    </source>
</reference>
<evidence type="ECO:0000313" key="4">
    <source>
        <dbReference type="Proteomes" id="UP001379235"/>
    </source>
</evidence>
<feature type="domain" description="Baseplate J-like central" evidence="1">
    <location>
        <begin position="136"/>
        <end position="207"/>
    </location>
</feature>
<sequence>MPGTSAISTLDLSQLPAPDVVEALDFETIFAAMLADLRARDATFDALVESDPAYKILEVAAYRELLIRARVNDAARAVMLAFATGTDLDHIGATRGVVRLTLDPGDVEALPPVLPTYESDANFRQRIQLAPEGYTTAGSEGSYIFHGLGASALVKDIQAVSPDPGEVTVYVLSREGDGSADGDLIDVVTAALSAETVRPLTDNVTVLTADVTTYSIVAELVMYPGPDAEVVRAAAEAAAAAYAAAVHRIGYDVTLSGLYAALHQPGVQKVNLTAPVADIVATDGEASFADAITVTLAGATDV</sequence>
<protein>
    <submittedName>
        <fullName evidence="3">Baseplate J/gp47 family protein</fullName>
    </submittedName>
</protein>
<dbReference type="InterPro" id="IPR052726">
    <property type="entry name" value="Phage_Baseplate_Hub"/>
</dbReference>
<dbReference type="PANTHER" id="PTHR35862:SF1">
    <property type="entry name" value="FELS-2 PROPHAGE PROTEIN"/>
    <property type="match status" value="1"/>
</dbReference>
<dbReference type="RefSeq" id="WP_339964283.1">
    <property type="nucleotide sequence ID" value="NZ_JBBHJY010000001.1"/>
</dbReference>
<dbReference type="EMBL" id="JBBHJY010000001">
    <property type="protein sequence ID" value="MEJ6008677.1"/>
    <property type="molecule type" value="Genomic_DNA"/>
</dbReference>
<keyword evidence="4" id="KW-1185">Reference proteome</keyword>
<evidence type="ECO:0000313" key="3">
    <source>
        <dbReference type="EMBL" id="MEJ6008677.1"/>
    </source>
</evidence>
<dbReference type="PANTHER" id="PTHR35862">
    <property type="entry name" value="FELS-2 PROPHAGE PROTEIN"/>
    <property type="match status" value="1"/>
</dbReference>
<evidence type="ECO:0000259" key="1">
    <source>
        <dbReference type="Pfam" id="PF26078"/>
    </source>
</evidence>
<gene>
    <name evidence="3" type="ORF">WG900_01965</name>
</gene>
<dbReference type="InterPro" id="IPR058531">
    <property type="entry name" value="Baseplate_J_M"/>
</dbReference>
<organism evidence="3 4">
    <name type="scientific">Novosphingobium aquae</name>
    <dbReference type="NCBI Taxonomy" id="3133435"/>
    <lineage>
        <taxon>Bacteria</taxon>
        <taxon>Pseudomonadati</taxon>
        <taxon>Pseudomonadota</taxon>
        <taxon>Alphaproteobacteria</taxon>
        <taxon>Sphingomonadales</taxon>
        <taxon>Sphingomonadaceae</taxon>
        <taxon>Novosphingobium</taxon>
    </lineage>
</organism>
<dbReference type="InterPro" id="IPR058530">
    <property type="entry name" value="Baseplate_J-like_C"/>
</dbReference>